<evidence type="ECO:0000313" key="2">
    <source>
        <dbReference type="EMBL" id="KRM18535.1"/>
    </source>
</evidence>
<name>A0A0R1WL44_9LACO</name>
<accession>A0A0R1WL44</accession>
<organism evidence="2 3">
    <name type="scientific">Companilactobacillus nantensis DSM 16982</name>
    <dbReference type="NCBI Taxonomy" id="1423774"/>
    <lineage>
        <taxon>Bacteria</taxon>
        <taxon>Bacillati</taxon>
        <taxon>Bacillota</taxon>
        <taxon>Bacilli</taxon>
        <taxon>Lactobacillales</taxon>
        <taxon>Lactobacillaceae</taxon>
        <taxon>Companilactobacillus</taxon>
    </lineage>
</organism>
<evidence type="ECO:0000256" key="1">
    <source>
        <dbReference type="SAM" id="MobiDB-lite"/>
    </source>
</evidence>
<reference evidence="2 3" key="1">
    <citation type="journal article" date="2015" name="Genome Announc.">
        <title>Expanding the biotechnology potential of lactobacilli through comparative genomics of 213 strains and associated genera.</title>
        <authorList>
            <person name="Sun Z."/>
            <person name="Harris H.M."/>
            <person name="McCann A."/>
            <person name="Guo C."/>
            <person name="Argimon S."/>
            <person name="Zhang W."/>
            <person name="Yang X."/>
            <person name="Jeffery I.B."/>
            <person name="Cooney J.C."/>
            <person name="Kagawa T.F."/>
            <person name="Liu W."/>
            <person name="Song Y."/>
            <person name="Salvetti E."/>
            <person name="Wrobel A."/>
            <person name="Rasinkangas P."/>
            <person name="Parkhill J."/>
            <person name="Rea M.C."/>
            <person name="O'Sullivan O."/>
            <person name="Ritari J."/>
            <person name="Douillard F.P."/>
            <person name="Paul Ross R."/>
            <person name="Yang R."/>
            <person name="Briner A.E."/>
            <person name="Felis G.E."/>
            <person name="de Vos W.M."/>
            <person name="Barrangou R."/>
            <person name="Klaenhammer T.R."/>
            <person name="Caufield P.W."/>
            <person name="Cui Y."/>
            <person name="Zhang H."/>
            <person name="O'Toole P.W."/>
        </authorList>
    </citation>
    <scope>NUCLEOTIDE SEQUENCE [LARGE SCALE GENOMIC DNA]</scope>
    <source>
        <strain evidence="2 3">DSM 16982</strain>
    </source>
</reference>
<dbReference type="AlphaFoldDB" id="A0A0R1WL44"/>
<keyword evidence="3" id="KW-1185">Reference proteome</keyword>
<dbReference type="PATRIC" id="fig|1423774.3.peg.16"/>
<proteinExistence type="predicted"/>
<dbReference type="Proteomes" id="UP000051302">
    <property type="component" value="Unassembled WGS sequence"/>
</dbReference>
<sequence>MVSSIIALILFAGFTTYYGNIRSKKITNEHVISKQKQKLPKKFIDKKTAEQINRKFYSHEKVQAGAEMSFVKYPSTFSKLVASGQLTIIGEITDLKSYVSNSQPYTIANVGVRQVLHGDKSKQNKTIRVMFLGGNITKKEMLAPVADKKFMGVSKAEASSDEVVTIEYSNNRLPKAGEKITMIISKSPKGANNIPGEFWDINFVNKSTFFQDDDGLYRRIPETKSFGGGSDEKSSGFSENDWNEQDDKKMNDGMNELIKSKLKK</sequence>
<protein>
    <submittedName>
        <fullName evidence="2">Uncharacterized protein</fullName>
    </submittedName>
</protein>
<dbReference type="EMBL" id="AZFV01000001">
    <property type="protein sequence ID" value="KRM18535.1"/>
    <property type="molecule type" value="Genomic_DNA"/>
</dbReference>
<evidence type="ECO:0000313" key="3">
    <source>
        <dbReference type="Proteomes" id="UP000051302"/>
    </source>
</evidence>
<comment type="caution">
    <text evidence="2">The sequence shown here is derived from an EMBL/GenBank/DDBJ whole genome shotgun (WGS) entry which is preliminary data.</text>
</comment>
<feature type="region of interest" description="Disordered" evidence="1">
    <location>
        <begin position="221"/>
        <end position="264"/>
    </location>
</feature>
<gene>
    <name evidence="2" type="ORF">FD31_GL000016</name>
</gene>